<proteinExistence type="predicted"/>
<reference evidence="1 2" key="1">
    <citation type="submission" date="2018-12" db="EMBL/GenBank/DDBJ databases">
        <title>Sphingomonas sp. HMF7854 Genome sequencing and assembly.</title>
        <authorList>
            <person name="Cha I."/>
            <person name="Kang H."/>
            <person name="Kim H."/>
            <person name="Kang J."/>
            <person name="Joh K."/>
        </authorList>
    </citation>
    <scope>NUCLEOTIDE SEQUENCE [LARGE SCALE GENOMIC DNA]</scope>
    <source>
        <strain evidence="1 2">HMF7854</strain>
    </source>
</reference>
<name>A0A3R9WMK9_9SPHN</name>
<keyword evidence="2" id="KW-1185">Reference proteome</keyword>
<organism evidence="1 2">
    <name type="scientific">Sphingomonas ginkgonis</name>
    <dbReference type="NCBI Taxonomy" id="2315330"/>
    <lineage>
        <taxon>Bacteria</taxon>
        <taxon>Pseudomonadati</taxon>
        <taxon>Pseudomonadota</taxon>
        <taxon>Alphaproteobacteria</taxon>
        <taxon>Sphingomonadales</taxon>
        <taxon>Sphingomonadaceae</taxon>
        <taxon>Sphingomonas</taxon>
    </lineage>
</organism>
<dbReference type="RefSeq" id="WP_126717826.1">
    <property type="nucleotide sequence ID" value="NZ_RWJF01000001.1"/>
</dbReference>
<evidence type="ECO:0000313" key="1">
    <source>
        <dbReference type="EMBL" id="RST29990.1"/>
    </source>
</evidence>
<sequence>MTELQRISIMPQEQHRQATDEINCWRGHCLDWFARVEQASFEVMEAMVAKNLQTHNPATFGARLAALEEALADHPSAVAKKCLAALLDLRAPLKLRNAIVHSTGSIWFDQKGRWLWRYRFRSAATRHSVETGAIDQADARELLKTLSGSGRSLCDRLANLTASL</sequence>
<dbReference type="OrthoDB" id="7477678at2"/>
<accession>A0A3R9WMK9</accession>
<evidence type="ECO:0000313" key="2">
    <source>
        <dbReference type="Proteomes" id="UP000274661"/>
    </source>
</evidence>
<dbReference type="Proteomes" id="UP000274661">
    <property type="component" value="Unassembled WGS sequence"/>
</dbReference>
<dbReference type="AlphaFoldDB" id="A0A3R9WMK9"/>
<dbReference type="EMBL" id="RWJF01000001">
    <property type="protein sequence ID" value="RST29990.1"/>
    <property type="molecule type" value="Genomic_DNA"/>
</dbReference>
<comment type="caution">
    <text evidence="1">The sequence shown here is derived from an EMBL/GenBank/DDBJ whole genome shotgun (WGS) entry which is preliminary data.</text>
</comment>
<gene>
    <name evidence="1" type="ORF">HMF7854_03470</name>
</gene>
<protein>
    <submittedName>
        <fullName evidence="1">Uncharacterized protein</fullName>
    </submittedName>
</protein>